<evidence type="ECO:0000313" key="4">
    <source>
        <dbReference type="Proteomes" id="UP000298653"/>
    </source>
</evidence>
<dbReference type="AlphaFoldDB" id="A0A4P8ICD1"/>
<name>A0A4P8ICD1_9FIRM</name>
<dbReference type="PANTHER" id="PTHR38682">
    <property type="entry name" value="V-TYPE ATP SYNTHASE SUBUNIT C"/>
    <property type="match status" value="1"/>
</dbReference>
<keyword evidence="2" id="KW-0406">Ion transport</keyword>
<dbReference type="GO" id="GO:0046961">
    <property type="term" value="F:proton-transporting ATPase activity, rotational mechanism"/>
    <property type="evidence" value="ECO:0007669"/>
    <property type="project" value="InterPro"/>
</dbReference>
<proteinExistence type="predicted"/>
<keyword evidence="4" id="KW-1185">Reference proteome</keyword>
<dbReference type="InterPro" id="IPR050873">
    <property type="entry name" value="V-ATPase_V0D/AC39_subunit"/>
</dbReference>
<dbReference type="Pfam" id="PF01992">
    <property type="entry name" value="vATP-synt_AC39"/>
    <property type="match status" value="1"/>
</dbReference>
<dbReference type="KEGG" id="arf:AR1Y2_1844"/>
<reference evidence="3 4" key="1">
    <citation type="submission" date="2019-05" db="EMBL/GenBank/DDBJ databases">
        <title>Complete genome sequencing of Anaerostipes rhamnosivorans.</title>
        <authorList>
            <person name="Bui T.P.N."/>
            <person name="de Vos W.M."/>
        </authorList>
    </citation>
    <scope>NUCLEOTIDE SEQUENCE [LARGE SCALE GENOMIC DNA]</scope>
    <source>
        <strain evidence="3 4">1y2</strain>
    </source>
</reference>
<gene>
    <name evidence="3" type="ORF">AR1Y2_1844</name>
</gene>
<accession>A0A4P8ICD1</accession>
<dbReference type="InterPro" id="IPR002843">
    <property type="entry name" value="ATPase_V0-cplx_csu/dsu"/>
</dbReference>
<dbReference type="InterPro" id="IPR036079">
    <property type="entry name" value="ATPase_csu/dsu_sf"/>
</dbReference>
<protein>
    <submittedName>
        <fullName evidence="3">V-type ATP synthase subunit C</fullName>
    </submittedName>
</protein>
<dbReference type="EMBL" id="CP040058">
    <property type="protein sequence ID" value="QCP35298.1"/>
    <property type="molecule type" value="Genomic_DNA"/>
</dbReference>
<evidence type="ECO:0000256" key="2">
    <source>
        <dbReference type="ARBA" id="ARBA00023065"/>
    </source>
</evidence>
<dbReference type="InterPro" id="IPR044911">
    <property type="entry name" value="V-type_ATPase_csu/dsu_dom_3"/>
</dbReference>
<dbReference type="RefSeq" id="WP_137328701.1">
    <property type="nucleotide sequence ID" value="NZ_CP040058.1"/>
</dbReference>
<evidence type="ECO:0000313" key="3">
    <source>
        <dbReference type="EMBL" id="QCP35298.1"/>
    </source>
</evidence>
<sequence length="349" mass="41453">MGSMIKYSAMVTKIRAMSAKLLKEEDFKMLSELGSVPEVVSRLKGFPAYRDILSVLDDTDLHRGKIEKVLIQPLYEDYTKLYRFSGLEQRRFLKLYLKRYEVELINYCFRIIFNHYQKPFDLDYKKQFFDQYSQISIDRLIRAENIRELVEALRDTEYGTPLSKLVEAGASELFDYDLALNLYYFSSVWKEKKKILKKKELEIFTKEAGTQIDLLNLQWIYRSKKYYDMQPADIYALLIPIHFHIPTEDLKKLTEVSGIKEFSAVVFGGYYGKRYRMEEVDSIEYMYRECLHRLYLTERRRDPYSIASLTAYLFYKEEEIQRLITIMERVRYGLPPEPAAGYVKGVIGI</sequence>
<evidence type="ECO:0000256" key="1">
    <source>
        <dbReference type="ARBA" id="ARBA00022448"/>
    </source>
</evidence>
<dbReference type="Proteomes" id="UP000298653">
    <property type="component" value="Chromosome"/>
</dbReference>
<dbReference type="PANTHER" id="PTHR38682:SF1">
    <property type="entry name" value="V-TYPE ATP SYNTHASE SUBUNIT C"/>
    <property type="match status" value="1"/>
</dbReference>
<keyword evidence="1" id="KW-0813">Transport</keyword>
<dbReference type="Gene3D" id="1.10.132.50">
    <property type="entry name" value="ATP synthase (C/AC39) subunit, domain 3"/>
    <property type="match status" value="3"/>
</dbReference>
<dbReference type="SUPFAM" id="SSF103486">
    <property type="entry name" value="V-type ATP synthase subunit C"/>
    <property type="match status" value="1"/>
</dbReference>
<organism evidence="3 4">
    <name type="scientific">Anaerostipes rhamnosivorans</name>
    <dbReference type="NCBI Taxonomy" id="1229621"/>
    <lineage>
        <taxon>Bacteria</taxon>
        <taxon>Bacillati</taxon>
        <taxon>Bacillota</taxon>
        <taxon>Clostridia</taxon>
        <taxon>Lachnospirales</taxon>
        <taxon>Lachnospiraceae</taxon>
        <taxon>Anaerostipes</taxon>
    </lineage>
</organism>
<dbReference type="OrthoDB" id="9816136at2"/>